<dbReference type="EMBL" id="CP158165">
    <property type="protein sequence ID" value="XBV22757.1"/>
    <property type="molecule type" value="Genomic_DNA"/>
</dbReference>
<dbReference type="InterPro" id="IPR016032">
    <property type="entry name" value="Sig_transdc_resp-reg_C-effctor"/>
</dbReference>
<dbReference type="PROSITE" id="PS50043">
    <property type="entry name" value="HTH_LUXR_2"/>
    <property type="match status" value="1"/>
</dbReference>
<evidence type="ECO:0000256" key="1">
    <source>
        <dbReference type="ARBA" id="ARBA00023125"/>
    </source>
</evidence>
<dbReference type="Pfam" id="PF00196">
    <property type="entry name" value="GerE"/>
    <property type="match status" value="1"/>
</dbReference>
<dbReference type="SMART" id="SM00421">
    <property type="entry name" value="HTH_LUXR"/>
    <property type="match status" value="1"/>
</dbReference>
<feature type="domain" description="HTH luxR-type" evidence="2">
    <location>
        <begin position="447"/>
        <end position="512"/>
    </location>
</feature>
<dbReference type="PANTHER" id="PTHR43214">
    <property type="entry name" value="TWO-COMPONENT RESPONSE REGULATOR"/>
    <property type="match status" value="1"/>
</dbReference>
<protein>
    <submittedName>
        <fullName evidence="3">Response regulator transcription factor</fullName>
    </submittedName>
</protein>
<dbReference type="AlphaFoldDB" id="A0AAU7T7Q3"/>
<keyword evidence="1" id="KW-0238">DNA-binding</keyword>
<dbReference type="CDD" id="cd06170">
    <property type="entry name" value="LuxR_C_like"/>
    <property type="match status" value="1"/>
</dbReference>
<dbReference type="SUPFAM" id="SSF46894">
    <property type="entry name" value="C-terminal effector domain of the bipartite response regulators"/>
    <property type="match status" value="1"/>
</dbReference>
<sequence>MEHADQLLRTAAVQAEAGDYAAALATRERAFAALRAAGDTRRAARLAAYQISFDHLALFGNQAVAHGWLERGIRLAADSGECVEAGWVLLSRALHCSDAGERAQLVADASRIAERFGDADLFFDAMAYDGLALVSSGRITAGMRQLDEAAAAAHGGEVRSATVAGEIYCKLLVACETTLDVRRAEDWTSVFRPLESRPSVAWASAICRMHYGGILVAAGRWNDADQELSRAVELYDTTYRALRGAALVRLAELRVRQGRLGEAGALVAEYGEDAYGVRPWARVAWANARTDVDRAAVVARVAAVVGDPTSWTLGTVPSLVLLAELQLACGQQEAAQETAKRLAGLTAVDPVDALLGYTRQLEASVTERAQAAAALAAAARHFGAASLPLEQALARLRLAELVVDTDPGTAAAEARAAADTFAWLGAAAEVDRAWSVLRALGSPARTGPIAPDVLTDREKEVLALVAQGLSNPDIAARLFITRKTAAHHVSNLITKLGVRNRTEAATWATHHNLDHTR</sequence>
<dbReference type="GO" id="GO:0006355">
    <property type="term" value="P:regulation of DNA-templated transcription"/>
    <property type="evidence" value="ECO:0007669"/>
    <property type="project" value="InterPro"/>
</dbReference>
<proteinExistence type="predicted"/>
<gene>
    <name evidence="3" type="ORF">ABN611_29855</name>
</gene>
<evidence type="ECO:0000259" key="2">
    <source>
        <dbReference type="PROSITE" id="PS50043"/>
    </source>
</evidence>
<reference evidence="3" key="1">
    <citation type="submission" date="2024-06" db="EMBL/GenBank/DDBJ databases">
        <title>Kribbella sp. strain HUAS MG21 genome sequences.</title>
        <authorList>
            <person name="Mo P."/>
        </authorList>
    </citation>
    <scope>NUCLEOTIDE SEQUENCE</scope>
    <source>
        <strain evidence="3">HUAS MG21</strain>
    </source>
</reference>
<dbReference type="InterPro" id="IPR039420">
    <property type="entry name" value="WalR-like"/>
</dbReference>
<evidence type="ECO:0000313" key="3">
    <source>
        <dbReference type="EMBL" id="XBV22757.1"/>
    </source>
</evidence>
<dbReference type="Gene3D" id="1.10.10.10">
    <property type="entry name" value="Winged helix-like DNA-binding domain superfamily/Winged helix DNA-binding domain"/>
    <property type="match status" value="1"/>
</dbReference>
<dbReference type="PANTHER" id="PTHR43214:SF43">
    <property type="entry name" value="TWO-COMPONENT RESPONSE REGULATOR"/>
    <property type="match status" value="1"/>
</dbReference>
<organism evidence="3">
    <name type="scientific">Kribbella sp. HUAS MG21</name>
    <dbReference type="NCBI Taxonomy" id="3160966"/>
    <lineage>
        <taxon>Bacteria</taxon>
        <taxon>Bacillati</taxon>
        <taxon>Actinomycetota</taxon>
        <taxon>Actinomycetes</taxon>
        <taxon>Propionibacteriales</taxon>
        <taxon>Kribbellaceae</taxon>
        <taxon>Kribbella</taxon>
    </lineage>
</organism>
<dbReference type="PRINTS" id="PR00038">
    <property type="entry name" value="HTHLUXR"/>
</dbReference>
<dbReference type="GO" id="GO:0003677">
    <property type="term" value="F:DNA binding"/>
    <property type="evidence" value="ECO:0007669"/>
    <property type="project" value="UniProtKB-KW"/>
</dbReference>
<accession>A0AAU7T7Q3</accession>
<name>A0AAU7T7Q3_9ACTN</name>
<dbReference type="RefSeq" id="WP_350275596.1">
    <property type="nucleotide sequence ID" value="NZ_CP158165.1"/>
</dbReference>
<dbReference type="InterPro" id="IPR000792">
    <property type="entry name" value="Tscrpt_reg_LuxR_C"/>
</dbReference>
<dbReference type="InterPro" id="IPR036388">
    <property type="entry name" value="WH-like_DNA-bd_sf"/>
</dbReference>